<dbReference type="AlphaFoldDB" id="A0AAV7KFA9"/>
<dbReference type="PANTHER" id="PTHR46888">
    <property type="entry name" value="ZINC KNUCKLE DOMAINCONTAINING PROTEIN-RELATED"/>
    <property type="match status" value="1"/>
</dbReference>
<evidence type="ECO:0000313" key="1">
    <source>
        <dbReference type="EMBL" id="KAI6660032.1"/>
    </source>
</evidence>
<comment type="caution">
    <text evidence="1">The sequence shown here is derived from an EMBL/GenBank/DDBJ whole genome shotgun (WGS) entry which is preliminary data.</text>
</comment>
<protein>
    <submittedName>
        <fullName evidence="1">Polyprotein</fullName>
    </submittedName>
</protein>
<name>A0AAV7KFA9_9METZ</name>
<keyword evidence="2" id="KW-1185">Reference proteome</keyword>
<organism evidence="1 2">
    <name type="scientific">Oopsacas minuta</name>
    <dbReference type="NCBI Taxonomy" id="111878"/>
    <lineage>
        <taxon>Eukaryota</taxon>
        <taxon>Metazoa</taxon>
        <taxon>Porifera</taxon>
        <taxon>Hexactinellida</taxon>
        <taxon>Hexasterophora</taxon>
        <taxon>Lyssacinosida</taxon>
        <taxon>Leucopsacidae</taxon>
        <taxon>Oopsacas</taxon>
    </lineage>
</organism>
<dbReference type="Proteomes" id="UP001165289">
    <property type="component" value="Unassembled WGS sequence"/>
</dbReference>
<reference evidence="1 2" key="1">
    <citation type="journal article" date="2023" name="BMC Biol.">
        <title>The compact genome of the sponge Oopsacas minuta (Hexactinellida) is lacking key metazoan core genes.</title>
        <authorList>
            <person name="Santini S."/>
            <person name="Schenkelaars Q."/>
            <person name="Jourda C."/>
            <person name="Duchesne M."/>
            <person name="Belahbib H."/>
            <person name="Rocher C."/>
            <person name="Selva M."/>
            <person name="Riesgo A."/>
            <person name="Vervoort M."/>
            <person name="Leys S.P."/>
            <person name="Kodjabachian L."/>
            <person name="Le Bivic A."/>
            <person name="Borchiellini C."/>
            <person name="Claverie J.M."/>
            <person name="Renard E."/>
        </authorList>
    </citation>
    <scope>NUCLEOTIDE SEQUENCE [LARGE SCALE GENOMIC DNA]</scope>
    <source>
        <strain evidence="1">SPO-2</strain>
    </source>
</reference>
<accession>A0AAV7KFA9</accession>
<gene>
    <name evidence="1" type="ORF">LOD99_14373</name>
</gene>
<evidence type="ECO:0000313" key="2">
    <source>
        <dbReference type="Proteomes" id="UP001165289"/>
    </source>
</evidence>
<sequence length="131" mass="15435">MAERFVSIPRVFASGDIEEWLQRYEICALANGLKEEDKALRIPTLLEKEALAVYLELSTEERKDYRHVRDTLLNAFQPPEARFIALQEFESRRMLPGESPQEFLHYIKWSLNKAIPEMDDGAREQLLLHRF</sequence>
<dbReference type="PANTHER" id="PTHR46888:SF1">
    <property type="entry name" value="RIBONUCLEASE H"/>
    <property type="match status" value="1"/>
</dbReference>
<dbReference type="EMBL" id="JAKMXF010000044">
    <property type="protein sequence ID" value="KAI6660032.1"/>
    <property type="molecule type" value="Genomic_DNA"/>
</dbReference>
<proteinExistence type="predicted"/>